<dbReference type="HOGENOM" id="CLU_472922_0_0_1"/>
<proteinExistence type="predicted"/>
<dbReference type="AlphaFoldDB" id="I7MEU9"/>
<organism evidence="1 2">
    <name type="scientific">Tetrahymena thermophila (strain SB210)</name>
    <dbReference type="NCBI Taxonomy" id="312017"/>
    <lineage>
        <taxon>Eukaryota</taxon>
        <taxon>Sar</taxon>
        <taxon>Alveolata</taxon>
        <taxon>Ciliophora</taxon>
        <taxon>Intramacronucleata</taxon>
        <taxon>Oligohymenophorea</taxon>
        <taxon>Hymenostomatida</taxon>
        <taxon>Tetrahymenina</taxon>
        <taxon>Tetrahymenidae</taxon>
        <taxon>Tetrahymena</taxon>
    </lineage>
</organism>
<dbReference type="Proteomes" id="UP000009168">
    <property type="component" value="Unassembled WGS sequence"/>
</dbReference>
<dbReference type="InParanoid" id="I7MEU9"/>
<accession>I7MEU9</accession>
<dbReference type="RefSeq" id="XP_001018087.1">
    <property type="nucleotide sequence ID" value="XM_001018087.1"/>
</dbReference>
<dbReference type="InterPro" id="IPR032675">
    <property type="entry name" value="LRR_dom_sf"/>
</dbReference>
<dbReference type="Gene3D" id="3.80.10.10">
    <property type="entry name" value="Ribonuclease Inhibitor"/>
    <property type="match status" value="1"/>
</dbReference>
<keyword evidence="2" id="KW-1185">Reference proteome</keyword>
<protein>
    <submittedName>
        <fullName evidence="1">Uncharacterized protein</fullName>
    </submittedName>
</protein>
<dbReference type="GeneID" id="7829862"/>
<dbReference type="EMBL" id="GG662656">
    <property type="protein sequence ID" value="EAR97842.1"/>
    <property type="molecule type" value="Genomic_DNA"/>
</dbReference>
<reference evidence="2" key="1">
    <citation type="journal article" date="2006" name="PLoS Biol.">
        <title>Macronuclear genome sequence of the ciliate Tetrahymena thermophila, a model eukaryote.</title>
        <authorList>
            <person name="Eisen J.A."/>
            <person name="Coyne R.S."/>
            <person name="Wu M."/>
            <person name="Wu D."/>
            <person name="Thiagarajan M."/>
            <person name="Wortman J.R."/>
            <person name="Badger J.H."/>
            <person name="Ren Q."/>
            <person name="Amedeo P."/>
            <person name="Jones K.M."/>
            <person name="Tallon L.J."/>
            <person name="Delcher A.L."/>
            <person name="Salzberg S.L."/>
            <person name="Silva J.C."/>
            <person name="Haas B.J."/>
            <person name="Majoros W.H."/>
            <person name="Farzad M."/>
            <person name="Carlton J.M."/>
            <person name="Smith R.K. Jr."/>
            <person name="Garg J."/>
            <person name="Pearlman R.E."/>
            <person name="Karrer K.M."/>
            <person name="Sun L."/>
            <person name="Manning G."/>
            <person name="Elde N.C."/>
            <person name="Turkewitz A.P."/>
            <person name="Asai D.J."/>
            <person name="Wilkes D.E."/>
            <person name="Wang Y."/>
            <person name="Cai H."/>
            <person name="Collins K."/>
            <person name="Stewart B.A."/>
            <person name="Lee S.R."/>
            <person name="Wilamowska K."/>
            <person name="Weinberg Z."/>
            <person name="Ruzzo W.L."/>
            <person name="Wloga D."/>
            <person name="Gaertig J."/>
            <person name="Frankel J."/>
            <person name="Tsao C.-C."/>
            <person name="Gorovsky M.A."/>
            <person name="Keeling P.J."/>
            <person name="Waller R.F."/>
            <person name="Patron N.J."/>
            <person name="Cherry J.M."/>
            <person name="Stover N.A."/>
            <person name="Krieger C.J."/>
            <person name="del Toro C."/>
            <person name="Ryder H.F."/>
            <person name="Williamson S.C."/>
            <person name="Barbeau R.A."/>
            <person name="Hamilton E.P."/>
            <person name="Orias E."/>
        </authorList>
    </citation>
    <scope>NUCLEOTIDE SEQUENCE [LARGE SCALE GENOMIC DNA]</scope>
    <source>
        <strain evidence="2">SB210</strain>
    </source>
</reference>
<evidence type="ECO:0000313" key="1">
    <source>
        <dbReference type="EMBL" id="EAR97842.1"/>
    </source>
</evidence>
<gene>
    <name evidence="1" type="ORF">TTHERM_00277270</name>
</gene>
<dbReference type="KEGG" id="tet:TTHERM_00277270"/>
<dbReference type="SUPFAM" id="SSF52047">
    <property type="entry name" value="RNI-like"/>
    <property type="match status" value="1"/>
</dbReference>
<evidence type="ECO:0000313" key="2">
    <source>
        <dbReference type="Proteomes" id="UP000009168"/>
    </source>
</evidence>
<name>I7MEU9_TETTS</name>
<sequence length="577" mass="68212">MFMLSKNKIINAIFQLQNSFEKKDKEQIERIIFNSPSEEEWDQFRQVQQNIRSLYLRSFKQKIQLIISNFTSLKQLFWDCGDNNDEEQIPKSICMGLRNMKNLCELVLKFNSFSILQENFFKDLFLGNLQQVGTFNKLAIQFDKCSFSQANIDDLADNLVFLQNLKHLSIQYHPQCNDELSFFQKIWLAISSLNILESLSIDLGFQPQQFSQEVDFQMALKDKPICNSLKYLRLFMVETTQSEDQYKLFKSLCEFKKLEIFVFEQEIHAYLKQIDDLLALLLQNNKETIKKLDLSLYEFEAASFAESEDNLDEAERMPFKFLDQIKYLQNLERLKIVSNLFTDFNSLKTLTENAKQCKFLNQFYLEYDITPFDDLELAQYRKIFDDLMNVPYLINCFADDKIRSYQARSFKKTTLEVFDVDGSITNYFDPFTISKIYKKYEKQLQLNQISIEKLKNIFNQNFINKSISMQDLITLQIPPQQNQTNQQFGSLQNIEQIANYSCSSSNTFYSEEGESYSFSSDESNQKSRCCLIVQKYLQEKVTQILQIHIFKDQIDLGLKETLGDLSLIKYLYWDLYI</sequence>